<keyword evidence="1" id="KW-0479">Metal-binding</keyword>
<sequence length="214" mass="22979">MALSDVALPDPGRPLAVGTQHTAILVPADGHAEEFRRQRVIVCGDLLEADLLAAVLQRCRTGQFVPDVVAGLGAREVESPSRAGAALNIALSRAPLLRWVEAATGRDGLARVEGRVVQTRANGVDGLEWHDDLNVPARKLGITINLSDAPYDGGDFELRDAQSHELVTRYHHHVPGTALLFDVDAASQHRVLPVGSGGPRRVFTGWFLQEAAAR</sequence>
<gene>
    <name evidence="3" type="ORF">ACFONA_04850</name>
</gene>
<evidence type="ECO:0000313" key="4">
    <source>
        <dbReference type="Proteomes" id="UP001595713"/>
    </source>
</evidence>
<dbReference type="Proteomes" id="UP001595713">
    <property type="component" value="Unassembled WGS sequence"/>
</dbReference>
<dbReference type="PROSITE" id="PS51471">
    <property type="entry name" value="FE2OG_OXY"/>
    <property type="match status" value="1"/>
</dbReference>
<dbReference type="Gene3D" id="2.60.120.620">
    <property type="entry name" value="q2cbj1_9rhob like domain"/>
    <property type="match status" value="1"/>
</dbReference>
<evidence type="ECO:0000256" key="1">
    <source>
        <dbReference type="RuleBase" id="RU003682"/>
    </source>
</evidence>
<comment type="similarity">
    <text evidence="1">Belongs to the iron/ascorbate-dependent oxidoreductase family.</text>
</comment>
<evidence type="ECO:0000313" key="3">
    <source>
        <dbReference type="EMBL" id="MFC3579486.1"/>
    </source>
</evidence>
<reference evidence="4" key="1">
    <citation type="journal article" date="2019" name="Int. J. Syst. Evol. Microbiol.">
        <title>The Global Catalogue of Microorganisms (GCM) 10K type strain sequencing project: providing services to taxonomists for standard genome sequencing and annotation.</title>
        <authorList>
            <consortium name="The Broad Institute Genomics Platform"/>
            <consortium name="The Broad Institute Genome Sequencing Center for Infectious Disease"/>
            <person name="Wu L."/>
            <person name="Ma J."/>
        </authorList>
    </citation>
    <scope>NUCLEOTIDE SEQUENCE [LARGE SCALE GENOMIC DNA]</scope>
    <source>
        <strain evidence="4">KCTC 42739</strain>
    </source>
</reference>
<dbReference type="GO" id="GO:0016491">
    <property type="term" value="F:oxidoreductase activity"/>
    <property type="evidence" value="ECO:0007669"/>
    <property type="project" value="UniProtKB-KW"/>
</dbReference>
<dbReference type="EMBL" id="JBHRXP010000002">
    <property type="protein sequence ID" value="MFC3579486.1"/>
    <property type="molecule type" value="Genomic_DNA"/>
</dbReference>
<accession>A0ABV7ST34</accession>
<organism evidence="3 4">
    <name type="scientific">Sphingomonas hylomeconis</name>
    <dbReference type="NCBI Taxonomy" id="1395958"/>
    <lineage>
        <taxon>Bacteria</taxon>
        <taxon>Pseudomonadati</taxon>
        <taxon>Pseudomonadota</taxon>
        <taxon>Alphaproteobacteria</taxon>
        <taxon>Sphingomonadales</taxon>
        <taxon>Sphingomonadaceae</taxon>
        <taxon>Sphingomonas</taxon>
    </lineage>
</organism>
<protein>
    <submittedName>
        <fullName evidence="3">2OG-Fe(II) oxygenase</fullName>
        <ecNumber evidence="3">1.14.11.-</ecNumber>
    </submittedName>
</protein>
<dbReference type="Pfam" id="PF13640">
    <property type="entry name" value="2OG-FeII_Oxy_3"/>
    <property type="match status" value="1"/>
</dbReference>
<proteinExistence type="inferred from homology"/>
<keyword evidence="1" id="KW-0408">Iron</keyword>
<keyword evidence="4" id="KW-1185">Reference proteome</keyword>
<dbReference type="EC" id="1.14.11.-" evidence="3"/>
<dbReference type="InterPro" id="IPR044862">
    <property type="entry name" value="Pro_4_hyd_alph_FE2OG_OXY"/>
</dbReference>
<keyword evidence="1 3" id="KW-0560">Oxidoreductase</keyword>
<feature type="domain" description="Fe2OG dioxygenase" evidence="2">
    <location>
        <begin position="108"/>
        <end position="209"/>
    </location>
</feature>
<dbReference type="RefSeq" id="WP_261295549.1">
    <property type="nucleotide sequence ID" value="NZ_JANQBK010000017.1"/>
</dbReference>
<name>A0ABV7ST34_9SPHN</name>
<comment type="caution">
    <text evidence="3">The sequence shown here is derived from an EMBL/GenBank/DDBJ whole genome shotgun (WGS) entry which is preliminary data.</text>
</comment>
<dbReference type="InterPro" id="IPR005123">
    <property type="entry name" value="Oxoglu/Fe-dep_dioxygenase_dom"/>
</dbReference>
<evidence type="ECO:0000259" key="2">
    <source>
        <dbReference type="PROSITE" id="PS51471"/>
    </source>
</evidence>